<accession>A0ABV8QYL3</accession>
<dbReference type="Proteomes" id="UP001595773">
    <property type="component" value="Unassembled WGS sequence"/>
</dbReference>
<organism evidence="2 3">
    <name type="scientific">Arthrobacter cryoconiti</name>
    <dbReference type="NCBI Taxonomy" id="748907"/>
    <lineage>
        <taxon>Bacteria</taxon>
        <taxon>Bacillati</taxon>
        <taxon>Actinomycetota</taxon>
        <taxon>Actinomycetes</taxon>
        <taxon>Micrococcales</taxon>
        <taxon>Micrococcaceae</taxon>
        <taxon>Arthrobacter</taxon>
    </lineage>
</organism>
<dbReference type="EMBL" id="JBHSCQ010000005">
    <property type="protein sequence ID" value="MFC4264812.1"/>
    <property type="molecule type" value="Genomic_DNA"/>
</dbReference>
<name>A0ABV8QYL3_9MICC</name>
<evidence type="ECO:0008006" key="4">
    <source>
        <dbReference type="Google" id="ProtNLM"/>
    </source>
</evidence>
<feature type="transmembrane region" description="Helical" evidence="1">
    <location>
        <begin position="68"/>
        <end position="88"/>
    </location>
</feature>
<gene>
    <name evidence="2" type="ORF">ACFOW9_04275</name>
</gene>
<evidence type="ECO:0000313" key="3">
    <source>
        <dbReference type="Proteomes" id="UP001595773"/>
    </source>
</evidence>
<evidence type="ECO:0000313" key="2">
    <source>
        <dbReference type="EMBL" id="MFC4264812.1"/>
    </source>
</evidence>
<protein>
    <recommendedName>
        <fullName evidence="4">Alkaline shock response membrane anchor protein AmaP</fullName>
    </recommendedName>
</protein>
<sequence>MNTTPRGFNRFMLGLLGLFMLALGAGLVLLAVVPAAGRWWQSWAEPQVRSLGGFAARTHIATSAGSWVWLVVAAVFVAVVIVSVSWIANQGKGRANVLFVAPGSAEDDGASGKVVLGTAVAEQTLKAALLERTDLLGVSVSTYDFRGQASLRVRVLPRQGVAPQDVATDIRSLVDALDTLLGVEVPVLLSIGSGARTRFTRAERVR</sequence>
<proteinExistence type="predicted"/>
<keyword evidence="1" id="KW-1133">Transmembrane helix</keyword>
<keyword evidence="1" id="KW-0812">Transmembrane</keyword>
<comment type="caution">
    <text evidence="2">The sequence shown here is derived from an EMBL/GenBank/DDBJ whole genome shotgun (WGS) entry which is preliminary data.</text>
</comment>
<reference evidence="3" key="1">
    <citation type="journal article" date="2019" name="Int. J. Syst. Evol. Microbiol.">
        <title>The Global Catalogue of Microorganisms (GCM) 10K type strain sequencing project: providing services to taxonomists for standard genome sequencing and annotation.</title>
        <authorList>
            <consortium name="The Broad Institute Genomics Platform"/>
            <consortium name="The Broad Institute Genome Sequencing Center for Infectious Disease"/>
            <person name="Wu L."/>
            <person name="Ma J."/>
        </authorList>
    </citation>
    <scope>NUCLEOTIDE SEQUENCE [LARGE SCALE GENOMIC DNA]</scope>
    <source>
        <strain evidence="3">CGMCC 1.10698</strain>
    </source>
</reference>
<keyword evidence="1" id="KW-0472">Membrane</keyword>
<keyword evidence="3" id="KW-1185">Reference proteome</keyword>
<evidence type="ECO:0000256" key="1">
    <source>
        <dbReference type="SAM" id="Phobius"/>
    </source>
</evidence>
<dbReference type="RefSeq" id="WP_230066431.1">
    <property type="nucleotide sequence ID" value="NZ_BAABLL010000019.1"/>
</dbReference>